<dbReference type="PANTHER" id="PTHR11228:SF7">
    <property type="entry name" value="PQQA PEPTIDE CYCLASE"/>
    <property type="match status" value="1"/>
</dbReference>
<dbReference type="AlphaFoldDB" id="A0A4R6QU29"/>
<protein>
    <submittedName>
        <fullName evidence="7">4Fe-4S single cluster protein</fullName>
    </submittedName>
</protein>
<keyword evidence="3" id="KW-0479">Metal-binding</keyword>
<accession>A0A4R6QU29</accession>
<organism evidence="7 8">
    <name type="scientific">Roseateles toxinivorans</name>
    <dbReference type="NCBI Taxonomy" id="270368"/>
    <lineage>
        <taxon>Bacteria</taxon>
        <taxon>Pseudomonadati</taxon>
        <taxon>Pseudomonadota</taxon>
        <taxon>Betaproteobacteria</taxon>
        <taxon>Burkholderiales</taxon>
        <taxon>Sphaerotilaceae</taxon>
        <taxon>Roseateles</taxon>
    </lineage>
</organism>
<dbReference type="InterPro" id="IPR050377">
    <property type="entry name" value="Radical_SAM_PqqE_MftC-like"/>
</dbReference>
<keyword evidence="5" id="KW-0411">Iron-sulfur</keyword>
<dbReference type="Proteomes" id="UP000295361">
    <property type="component" value="Unassembled WGS sequence"/>
</dbReference>
<dbReference type="PANTHER" id="PTHR11228">
    <property type="entry name" value="RADICAL SAM DOMAIN PROTEIN"/>
    <property type="match status" value="1"/>
</dbReference>
<dbReference type="SFLD" id="SFLDS00029">
    <property type="entry name" value="Radical_SAM"/>
    <property type="match status" value="1"/>
</dbReference>
<gene>
    <name evidence="7" type="ORF">DES47_10111</name>
</gene>
<dbReference type="InterPro" id="IPR013785">
    <property type="entry name" value="Aldolase_TIM"/>
</dbReference>
<name>A0A4R6QU29_9BURK</name>
<keyword evidence="4" id="KW-0408">Iron</keyword>
<evidence type="ECO:0000256" key="3">
    <source>
        <dbReference type="ARBA" id="ARBA00022723"/>
    </source>
</evidence>
<dbReference type="RefSeq" id="WP_133698640.1">
    <property type="nucleotide sequence ID" value="NZ_SNXS01000001.1"/>
</dbReference>
<comment type="cofactor">
    <cofactor evidence="1">
        <name>[4Fe-4S] cluster</name>
        <dbReference type="ChEBI" id="CHEBI:49883"/>
    </cofactor>
</comment>
<feature type="domain" description="Radical SAM core" evidence="6">
    <location>
        <begin position="1"/>
        <end position="228"/>
    </location>
</feature>
<evidence type="ECO:0000259" key="6">
    <source>
        <dbReference type="PROSITE" id="PS51918"/>
    </source>
</evidence>
<dbReference type="InterPro" id="IPR006638">
    <property type="entry name" value="Elp3/MiaA/NifB-like_rSAM"/>
</dbReference>
<dbReference type="InterPro" id="IPR007197">
    <property type="entry name" value="rSAM"/>
</dbReference>
<evidence type="ECO:0000256" key="2">
    <source>
        <dbReference type="ARBA" id="ARBA00022691"/>
    </source>
</evidence>
<dbReference type="InterPro" id="IPR058240">
    <property type="entry name" value="rSAM_sf"/>
</dbReference>
<keyword evidence="2" id="KW-0949">S-adenosyl-L-methionine</keyword>
<dbReference type="SMART" id="SM00729">
    <property type="entry name" value="Elp3"/>
    <property type="match status" value="1"/>
</dbReference>
<sequence>MHVAFLQIEPTTRCNYSCAFCAGRHLPQGDLAVEHLARLLEGITGLEHVELQGEGEPLLHEGFFELIGLLRQRFPKVGISTITNGSLFTDANIERLLDHGLTRINVSMETADAGRFRAIRGGKFERVERGIAAFMQRREARGLRLPAVGLAVTVLRDTATDAVDTVLPFYRRLGLDGGVTIQPLQRMPQYVRFYSRSMREQLPGPEQAQRLNQRVAASPDMAAALRERGAHPGFYERLYGSAAGRAVCPWLESGLFLGHDGALTSCCFIKDSQHFALAKAGEPLADAEQRRRRLADELRQGRVPLACQGCPTAHGVAGAAVR</sequence>
<evidence type="ECO:0000256" key="4">
    <source>
        <dbReference type="ARBA" id="ARBA00023004"/>
    </source>
</evidence>
<dbReference type="SFLD" id="SFLDG01067">
    <property type="entry name" value="SPASM/twitch_domain_containing"/>
    <property type="match status" value="1"/>
</dbReference>
<comment type="caution">
    <text evidence="7">The sequence shown here is derived from an EMBL/GenBank/DDBJ whole genome shotgun (WGS) entry which is preliminary data.</text>
</comment>
<dbReference type="GO" id="GO:0051536">
    <property type="term" value="F:iron-sulfur cluster binding"/>
    <property type="evidence" value="ECO:0007669"/>
    <property type="project" value="UniProtKB-KW"/>
</dbReference>
<dbReference type="OrthoDB" id="9792276at2"/>
<dbReference type="GO" id="GO:0003824">
    <property type="term" value="F:catalytic activity"/>
    <property type="evidence" value="ECO:0007669"/>
    <property type="project" value="InterPro"/>
</dbReference>
<dbReference type="SUPFAM" id="SSF102114">
    <property type="entry name" value="Radical SAM enzymes"/>
    <property type="match status" value="1"/>
</dbReference>
<reference evidence="7 8" key="1">
    <citation type="submission" date="2019-03" db="EMBL/GenBank/DDBJ databases">
        <title>Genomic Encyclopedia of Type Strains, Phase IV (KMG-IV): sequencing the most valuable type-strain genomes for metagenomic binning, comparative biology and taxonomic classification.</title>
        <authorList>
            <person name="Goeker M."/>
        </authorList>
    </citation>
    <scope>NUCLEOTIDE SEQUENCE [LARGE SCALE GENOMIC DNA]</scope>
    <source>
        <strain evidence="7 8">DSM 16998</strain>
    </source>
</reference>
<dbReference type="Gene3D" id="3.20.20.70">
    <property type="entry name" value="Aldolase class I"/>
    <property type="match status" value="1"/>
</dbReference>
<evidence type="ECO:0000313" key="7">
    <source>
        <dbReference type="EMBL" id="TDP73965.1"/>
    </source>
</evidence>
<proteinExistence type="predicted"/>
<dbReference type="InParanoid" id="A0A4R6QU29"/>
<dbReference type="EMBL" id="SNXS01000001">
    <property type="protein sequence ID" value="TDP73965.1"/>
    <property type="molecule type" value="Genomic_DNA"/>
</dbReference>
<evidence type="ECO:0000256" key="5">
    <source>
        <dbReference type="ARBA" id="ARBA00023014"/>
    </source>
</evidence>
<keyword evidence="8" id="KW-1185">Reference proteome</keyword>
<dbReference type="CDD" id="cd01335">
    <property type="entry name" value="Radical_SAM"/>
    <property type="match status" value="1"/>
</dbReference>
<evidence type="ECO:0000256" key="1">
    <source>
        <dbReference type="ARBA" id="ARBA00001966"/>
    </source>
</evidence>
<dbReference type="GO" id="GO:0046872">
    <property type="term" value="F:metal ion binding"/>
    <property type="evidence" value="ECO:0007669"/>
    <property type="project" value="UniProtKB-KW"/>
</dbReference>
<dbReference type="Pfam" id="PF04055">
    <property type="entry name" value="Radical_SAM"/>
    <property type="match status" value="1"/>
</dbReference>
<evidence type="ECO:0000313" key="8">
    <source>
        <dbReference type="Proteomes" id="UP000295361"/>
    </source>
</evidence>
<dbReference type="PROSITE" id="PS51918">
    <property type="entry name" value="RADICAL_SAM"/>
    <property type="match status" value="1"/>
</dbReference>